<dbReference type="STRING" id="360412.LARV_02470"/>
<reference evidence="2" key="1">
    <citation type="submission" date="2015-07" db="EMBL/GenBank/DDBJ databases">
        <title>Draft Genome Sequences of Anaerolinea thermolimosa IMO-1, Bellilinea caldifistulae GOMI-1, Leptolinea tardivitalis YMTK-2, Levilinea saccharolytica KIBI-1,Longilinea arvoryzae KOME-1, Previously Described as Members of the Anaerolineaceae (Chloroflexi).</title>
        <authorList>
            <person name="Sekiguchi Y."/>
            <person name="Ohashi A."/>
            <person name="Matsuura N."/>
            <person name="Tourlousse M.D."/>
        </authorList>
    </citation>
    <scope>NUCLEOTIDE SEQUENCE [LARGE SCALE GENOMIC DNA]</scope>
    <source>
        <strain evidence="2">KOME-1</strain>
    </source>
</reference>
<dbReference type="CDD" id="cd04182">
    <property type="entry name" value="GT_2_like_f"/>
    <property type="match status" value="1"/>
</dbReference>
<dbReference type="GO" id="GO:0016779">
    <property type="term" value="F:nucleotidyltransferase activity"/>
    <property type="evidence" value="ECO:0007669"/>
    <property type="project" value="UniProtKB-ARBA"/>
</dbReference>
<dbReference type="Gene3D" id="3.90.550.10">
    <property type="entry name" value="Spore Coat Polysaccharide Biosynthesis Protein SpsA, Chain A"/>
    <property type="match status" value="1"/>
</dbReference>
<dbReference type="PANTHER" id="PTHR43777">
    <property type="entry name" value="MOLYBDENUM COFACTOR CYTIDYLYLTRANSFERASE"/>
    <property type="match status" value="1"/>
</dbReference>
<evidence type="ECO:0000313" key="2">
    <source>
        <dbReference type="EMBL" id="GAP14696.1"/>
    </source>
</evidence>
<proteinExistence type="predicted"/>
<protein>
    <submittedName>
        <fullName evidence="2">Uncharacterized MobA-related protein</fullName>
    </submittedName>
</protein>
<keyword evidence="3" id="KW-1185">Reference proteome</keyword>
<dbReference type="PANTHER" id="PTHR43777:SF1">
    <property type="entry name" value="MOLYBDENUM COFACTOR CYTIDYLYLTRANSFERASE"/>
    <property type="match status" value="1"/>
</dbReference>
<dbReference type="InterPro" id="IPR029044">
    <property type="entry name" value="Nucleotide-diphossugar_trans"/>
</dbReference>
<dbReference type="RefSeq" id="WP_075073934.1">
    <property type="nucleotide sequence ID" value="NZ_DF967972.1"/>
</dbReference>
<dbReference type="OrthoDB" id="9797742at2"/>
<dbReference type="Pfam" id="PF12804">
    <property type="entry name" value="NTP_transf_3"/>
    <property type="match status" value="1"/>
</dbReference>
<dbReference type="AlphaFoldDB" id="A0A0S7BK38"/>
<dbReference type="Proteomes" id="UP000055060">
    <property type="component" value="Unassembled WGS sequence"/>
</dbReference>
<dbReference type="SUPFAM" id="SSF53448">
    <property type="entry name" value="Nucleotide-diphospho-sugar transferases"/>
    <property type="match status" value="1"/>
</dbReference>
<dbReference type="EMBL" id="DF967972">
    <property type="protein sequence ID" value="GAP14696.1"/>
    <property type="molecule type" value="Genomic_DNA"/>
</dbReference>
<dbReference type="InterPro" id="IPR025877">
    <property type="entry name" value="MobA-like_NTP_Trfase"/>
</dbReference>
<gene>
    <name evidence="2" type="ORF">LARV_02470</name>
</gene>
<sequence>MKSTIGGIVLAAGRSTRMGTPKLFLPWRETTVFDSVLHLALVAGLDPILVVTGAYRERICERLSGYAEKVTEVYNPEFENFEMLYSLKLGIHKIINRCDAVMILLGDQPQVQQKIVEQIIQRFNEKRSEIIIPSFRMRRGHPILIRQDLFPSILTYSDNGNLREFLASFNDKIDYVPVDSNSILEDIDSPEDYERIKKKQNE</sequence>
<name>A0A0S7BK38_9CHLR</name>
<evidence type="ECO:0000313" key="3">
    <source>
        <dbReference type="Proteomes" id="UP000055060"/>
    </source>
</evidence>
<evidence type="ECO:0000259" key="1">
    <source>
        <dbReference type="Pfam" id="PF12804"/>
    </source>
</evidence>
<feature type="domain" description="MobA-like NTP transferase" evidence="1">
    <location>
        <begin position="7"/>
        <end position="168"/>
    </location>
</feature>
<organism evidence="2">
    <name type="scientific">Longilinea arvoryzae</name>
    <dbReference type="NCBI Taxonomy" id="360412"/>
    <lineage>
        <taxon>Bacteria</taxon>
        <taxon>Bacillati</taxon>
        <taxon>Chloroflexota</taxon>
        <taxon>Anaerolineae</taxon>
        <taxon>Anaerolineales</taxon>
        <taxon>Anaerolineaceae</taxon>
        <taxon>Longilinea</taxon>
    </lineage>
</organism>
<accession>A0A0S7BK38</accession>